<dbReference type="Gene3D" id="1.10.10.1200">
    <property type="entry name" value="MAGE homology domain, winged helix WH1 motif"/>
    <property type="match status" value="1"/>
</dbReference>
<dbReference type="Proteomes" id="UP000304928">
    <property type="component" value="Unassembled WGS sequence"/>
</dbReference>
<sequence length="148" mass="16237">MSLVALQPANEDPEDSDAEVRQPQRRRVSDPEEDDFAGGEASIIQGDGNFDAMVKNMVRLALACEYSRTPIRRADITAKILGTLPSTKSPILCHCRNITNTMPRGASPRMPYVDTDGQLKHTNGMFRGWIKEIPELAAHVLLIHGGGV</sequence>
<feature type="region of interest" description="Disordered" evidence="1">
    <location>
        <begin position="1"/>
        <end position="41"/>
    </location>
</feature>
<evidence type="ECO:0000313" key="3">
    <source>
        <dbReference type="EMBL" id="THW95819.1"/>
    </source>
</evidence>
<feature type="compositionally biased region" description="Basic and acidic residues" evidence="1">
    <location>
        <begin position="18"/>
        <end position="30"/>
    </location>
</feature>
<dbReference type="AlphaFoldDB" id="A0A4S9BR83"/>
<dbReference type="InterPro" id="IPR041898">
    <property type="entry name" value="MAGE_WH1"/>
</dbReference>
<evidence type="ECO:0000313" key="4">
    <source>
        <dbReference type="Proteomes" id="UP000304928"/>
    </source>
</evidence>
<evidence type="ECO:0000256" key="1">
    <source>
        <dbReference type="SAM" id="MobiDB-lite"/>
    </source>
</evidence>
<organism evidence="3 4">
    <name type="scientific">Aureobasidium pullulans</name>
    <name type="common">Black yeast</name>
    <name type="synonym">Pullularia pullulans</name>
    <dbReference type="NCBI Taxonomy" id="5580"/>
    <lineage>
        <taxon>Eukaryota</taxon>
        <taxon>Fungi</taxon>
        <taxon>Dikarya</taxon>
        <taxon>Ascomycota</taxon>
        <taxon>Pezizomycotina</taxon>
        <taxon>Dothideomycetes</taxon>
        <taxon>Dothideomycetidae</taxon>
        <taxon>Dothideales</taxon>
        <taxon>Saccotheciaceae</taxon>
        <taxon>Aureobasidium</taxon>
    </lineage>
</organism>
<dbReference type="EMBL" id="QZAR01000009">
    <property type="protein sequence ID" value="THW95819.1"/>
    <property type="molecule type" value="Genomic_DNA"/>
</dbReference>
<proteinExistence type="predicted"/>
<name>A0A4S9BR83_AURPU</name>
<gene>
    <name evidence="3" type="ORF">D6D15_01101</name>
</gene>
<reference evidence="3 4" key="1">
    <citation type="submission" date="2018-10" db="EMBL/GenBank/DDBJ databases">
        <title>Fifty Aureobasidium pullulans genomes reveal a recombining polyextremotolerant generalist.</title>
        <authorList>
            <person name="Gostincar C."/>
            <person name="Turk M."/>
            <person name="Zajc J."/>
            <person name="Gunde-Cimerman N."/>
        </authorList>
    </citation>
    <scope>NUCLEOTIDE SEQUENCE [LARGE SCALE GENOMIC DNA]</scope>
    <source>
        <strain evidence="3 4">EXF-10507</strain>
    </source>
</reference>
<dbReference type="Pfam" id="PF01454">
    <property type="entry name" value="MAGE"/>
    <property type="match status" value="1"/>
</dbReference>
<accession>A0A4S9BR83</accession>
<comment type="caution">
    <text evidence="3">The sequence shown here is derived from an EMBL/GenBank/DDBJ whole genome shotgun (WGS) entry which is preliminary data.</text>
</comment>
<feature type="domain" description="MAGE" evidence="2">
    <location>
        <begin position="57"/>
        <end position="83"/>
    </location>
</feature>
<protein>
    <recommendedName>
        <fullName evidence="2">MAGE domain-containing protein</fullName>
    </recommendedName>
</protein>
<dbReference type="InterPro" id="IPR002190">
    <property type="entry name" value="MHD_dom"/>
</dbReference>
<evidence type="ECO:0000259" key="2">
    <source>
        <dbReference type="Pfam" id="PF01454"/>
    </source>
</evidence>